<accession>A0A2G2V3J2</accession>
<evidence type="ECO:0008006" key="4">
    <source>
        <dbReference type="Google" id="ProtNLM"/>
    </source>
</evidence>
<comment type="caution">
    <text evidence="2">The sequence shown here is derived from an EMBL/GenBank/DDBJ whole genome shotgun (WGS) entry which is preliminary data.</text>
</comment>
<organism evidence="2 3">
    <name type="scientific">Capsicum baccatum</name>
    <name type="common">Peruvian pepper</name>
    <dbReference type="NCBI Taxonomy" id="33114"/>
    <lineage>
        <taxon>Eukaryota</taxon>
        <taxon>Viridiplantae</taxon>
        <taxon>Streptophyta</taxon>
        <taxon>Embryophyta</taxon>
        <taxon>Tracheophyta</taxon>
        <taxon>Spermatophyta</taxon>
        <taxon>Magnoliopsida</taxon>
        <taxon>eudicotyledons</taxon>
        <taxon>Gunneridae</taxon>
        <taxon>Pentapetalae</taxon>
        <taxon>asterids</taxon>
        <taxon>lamiids</taxon>
        <taxon>Solanales</taxon>
        <taxon>Solanaceae</taxon>
        <taxon>Solanoideae</taxon>
        <taxon>Capsiceae</taxon>
        <taxon>Capsicum</taxon>
    </lineage>
</organism>
<feature type="compositionally biased region" description="Polar residues" evidence="1">
    <location>
        <begin position="258"/>
        <end position="269"/>
    </location>
</feature>
<dbReference type="OrthoDB" id="1642709at2759"/>
<evidence type="ECO:0000313" key="2">
    <source>
        <dbReference type="EMBL" id="PHT27545.1"/>
    </source>
</evidence>
<sequence>MTLEGEYRHIPGYWEWTEGILGRSQDTFSKLGAPRQLLLTFVGEVSISLWDLHILGGLPTQGILNEEVVPEAKKLTGLDTKKVRYISQTYEYLFVAFHNLRDASQEVSFRDWITFWYKKPSKYDPALPRQEKKASRPELTHNPSGVLPDTLRWSHAEEKNIPRIMKNEICTGSLDKGLIFWRIRTLSRSSLRETFPSIAPNVGEFFGTDYQTWCKKTHGDFFGHHLQTLMDIAGSTTVVYLGNSDKVPTNEDLITDVPPSSNAKFPNQHANKRSHTPPAVYEGKTPTQTTHVSKRLSQDESKSSSIDHCWKRVKVNFDDAKGISPPAIEIHDDTDNPLRTISALARRYGSHDSDESVSGPDLIEPPFTVKIREGRISVSCNKIKATLDSDICKPLLVVMSVLDGKKVILDTQENYISSLRTIIQGKLSKCDVDCASSLEDEVQKAKNEAKEANLESFIAAKEFDASFDADLSNGVDQKKERLEAMRQDLINYKLCLD</sequence>
<feature type="region of interest" description="Disordered" evidence="1">
    <location>
        <begin position="258"/>
        <end position="300"/>
    </location>
</feature>
<evidence type="ECO:0000313" key="3">
    <source>
        <dbReference type="Proteomes" id="UP000224567"/>
    </source>
</evidence>
<dbReference type="EMBL" id="MLFT02000388">
    <property type="protein sequence ID" value="PHT27545.1"/>
    <property type="molecule type" value="Genomic_DNA"/>
</dbReference>
<protein>
    <recommendedName>
        <fullName evidence="4">Aminotransferase-like plant mobile domain-containing protein</fullName>
    </recommendedName>
</protein>
<evidence type="ECO:0000256" key="1">
    <source>
        <dbReference type="SAM" id="MobiDB-lite"/>
    </source>
</evidence>
<keyword evidence="3" id="KW-1185">Reference proteome</keyword>
<reference evidence="2 3" key="1">
    <citation type="journal article" date="2017" name="Genome Biol.">
        <title>New reference genome sequences of hot pepper reveal the massive evolution of plant disease-resistance genes by retroduplication.</title>
        <authorList>
            <person name="Kim S."/>
            <person name="Park J."/>
            <person name="Yeom S.I."/>
            <person name="Kim Y.M."/>
            <person name="Seo E."/>
            <person name="Kim K.T."/>
            <person name="Kim M.S."/>
            <person name="Lee J.M."/>
            <person name="Cheong K."/>
            <person name="Shin H.S."/>
            <person name="Kim S.B."/>
            <person name="Han K."/>
            <person name="Lee J."/>
            <person name="Park M."/>
            <person name="Lee H.A."/>
            <person name="Lee H.Y."/>
            <person name="Lee Y."/>
            <person name="Oh S."/>
            <person name="Lee J.H."/>
            <person name="Choi E."/>
            <person name="Choi E."/>
            <person name="Lee S.E."/>
            <person name="Jeon J."/>
            <person name="Kim H."/>
            <person name="Choi G."/>
            <person name="Song H."/>
            <person name="Lee J."/>
            <person name="Lee S.C."/>
            <person name="Kwon J.K."/>
            <person name="Lee H.Y."/>
            <person name="Koo N."/>
            <person name="Hong Y."/>
            <person name="Kim R.W."/>
            <person name="Kang W.H."/>
            <person name="Huh J.H."/>
            <person name="Kang B.C."/>
            <person name="Yang T.J."/>
            <person name="Lee Y.H."/>
            <person name="Bennetzen J.L."/>
            <person name="Choi D."/>
        </authorList>
    </citation>
    <scope>NUCLEOTIDE SEQUENCE [LARGE SCALE GENOMIC DNA]</scope>
    <source>
        <strain evidence="3">cv. PBC81</strain>
    </source>
</reference>
<gene>
    <name evidence="2" type="ORF">CQW23_32851</name>
</gene>
<name>A0A2G2V3J2_CAPBA</name>
<proteinExistence type="predicted"/>
<reference evidence="3" key="2">
    <citation type="journal article" date="2017" name="J. Anim. Genet.">
        <title>Multiple reference genome sequences of hot pepper reveal the massive evolution of plant disease resistance genes by retroduplication.</title>
        <authorList>
            <person name="Kim S."/>
            <person name="Park J."/>
            <person name="Yeom S.-I."/>
            <person name="Kim Y.-M."/>
            <person name="Seo E."/>
            <person name="Kim K.-T."/>
            <person name="Kim M.-S."/>
            <person name="Lee J.M."/>
            <person name="Cheong K."/>
            <person name="Shin H.-S."/>
            <person name="Kim S.-B."/>
            <person name="Han K."/>
            <person name="Lee J."/>
            <person name="Park M."/>
            <person name="Lee H.-A."/>
            <person name="Lee H.-Y."/>
            <person name="Lee Y."/>
            <person name="Oh S."/>
            <person name="Lee J.H."/>
            <person name="Choi E."/>
            <person name="Choi E."/>
            <person name="Lee S.E."/>
            <person name="Jeon J."/>
            <person name="Kim H."/>
            <person name="Choi G."/>
            <person name="Song H."/>
            <person name="Lee J."/>
            <person name="Lee S.-C."/>
            <person name="Kwon J.-K."/>
            <person name="Lee H.-Y."/>
            <person name="Koo N."/>
            <person name="Hong Y."/>
            <person name="Kim R.W."/>
            <person name="Kang W.-H."/>
            <person name="Huh J.H."/>
            <person name="Kang B.-C."/>
            <person name="Yang T.-J."/>
            <person name="Lee Y.-H."/>
            <person name="Bennetzen J.L."/>
            <person name="Choi D."/>
        </authorList>
    </citation>
    <scope>NUCLEOTIDE SEQUENCE [LARGE SCALE GENOMIC DNA]</scope>
    <source>
        <strain evidence="3">cv. PBC81</strain>
    </source>
</reference>
<dbReference type="Proteomes" id="UP000224567">
    <property type="component" value="Unassembled WGS sequence"/>
</dbReference>
<dbReference type="AlphaFoldDB" id="A0A2G2V3J2"/>